<dbReference type="Pfam" id="PF13692">
    <property type="entry name" value="Glyco_trans_1_4"/>
    <property type="match status" value="1"/>
</dbReference>
<dbReference type="InterPro" id="IPR028098">
    <property type="entry name" value="Glyco_trans_4-like_N"/>
</dbReference>
<keyword evidence="3" id="KW-1185">Reference proteome</keyword>
<evidence type="ECO:0000313" key="3">
    <source>
        <dbReference type="Proteomes" id="UP000829708"/>
    </source>
</evidence>
<dbReference type="CDD" id="cd03812">
    <property type="entry name" value="GT4_CapH-like"/>
    <property type="match status" value="1"/>
</dbReference>
<feature type="domain" description="Glycosyltransferase subfamily 4-like N-terminal" evidence="1">
    <location>
        <begin position="23"/>
        <end position="184"/>
    </location>
</feature>
<dbReference type="SUPFAM" id="SSF53756">
    <property type="entry name" value="UDP-Glycosyltransferase/glycogen phosphorylase"/>
    <property type="match status" value="1"/>
</dbReference>
<reference evidence="3" key="1">
    <citation type="journal article" date="2024" name="J Bioinform Genom">
        <title>Complete genome sequence of the type strain bacterium Sphaerochaeta associata GLS2t (VKM B-2742)t.</title>
        <authorList>
            <person name="Troshina O.Y."/>
            <person name="Tepeeva A.N."/>
            <person name="Arzamasceva V.O."/>
            <person name="Whitman W.B."/>
            <person name="Varghese N."/>
            <person name="Shapiro N."/>
            <person name="Woyke T."/>
            <person name="Kripides N.C."/>
            <person name="Vasilenko O.V."/>
        </authorList>
    </citation>
    <scope>NUCLEOTIDE SEQUENCE [LARGE SCALE GENOMIC DNA]</scope>
    <source>
        <strain evidence="3">GLS2T</strain>
    </source>
</reference>
<accession>A0ABY4DEN4</accession>
<protein>
    <submittedName>
        <fullName evidence="2">Glycosyltransferase family 1 protein</fullName>
    </submittedName>
</protein>
<dbReference type="RefSeq" id="WP_244773067.1">
    <property type="nucleotide sequence ID" value="NZ_CP094929.1"/>
</dbReference>
<organism evidence="2 3">
    <name type="scientific">Sphaerochaeta associata</name>
    <dbReference type="NCBI Taxonomy" id="1129264"/>
    <lineage>
        <taxon>Bacteria</taxon>
        <taxon>Pseudomonadati</taxon>
        <taxon>Spirochaetota</taxon>
        <taxon>Spirochaetia</taxon>
        <taxon>Spirochaetales</taxon>
        <taxon>Sphaerochaetaceae</taxon>
        <taxon>Sphaerochaeta</taxon>
    </lineage>
</organism>
<dbReference type="InterPro" id="IPR050194">
    <property type="entry name" value="Glycosyltransferase_grp1"/>
</dbReference>
<dbReference type="EMBL" id="CP094929">
    <property type="protein sequence ID" value="UOM51579.1"/>
    <property type="molecule type" value="Genomic_DNA"/>
</dbReference>
<gene>
    <name evidence="2" type="ORF">MUG09_02170</name>
</gene>
<dbReference type="PANTHER" id="PTHR45947:SF3">
    <property type="entry name" value="SULFOQUINOVOSYL TRANSFERASE SQD2"/>
    <property type="match status" value="1"/>
</dbReference>
<dbReference type="Gene3D" id="3.40.50.2000">
    <property type="entry name" value="Glycogen Phosphorylase B"/>
    <property type="match status" value="2"/>
</dbReference>
<name>A0ABY4DEN4_9SPIR</name>
<proteinExistence type="predicted"/>
<sequence>MNKSQMSNQPIRVLQVLGGLFHGGAEAMIMNLYRNVDTRVVQFDFLVHTDQEGVFDKEILDRGGVVHHAPAYKGINHFAYKAWWKTFLRQHPEYGCIHFHIRGTSAIAIPICKRLGRTTIIHAHSTSNGKSLVSFIKGLFQLSLRRDADYLFACSEPAGRWLFGQKTLQAPNFHLWKNAIDTSRYQFSQATRNRVRSELGLEDSFVVGHIGRFIDAKNHGFLLEIFQEVLKREPHARLLLIGDGPNRKAIEDKVELLRLGQAVIFAGFRSDVPEMLQAMDVFLFPSLYEGLPVTLIEAQASGLPSVVSDTIAKEIEVTDLIQFVSLESVAKAWADIIFTISRDNIRKDTSKSIIEAGYDIKQSAKELQAFYLSCDIC</sequence>
<dbReference type="PANTHER" id="PTHR45947">
    <property type="entry name" value="SULFOQUINOVOSYL TRANSFERASE SQD2"/>
    <property type="match status" value="1"/>
</dbReference>
<dbReference type="Pfam" id="PF13439">
    <property type="entry name" value="Glyco_transf_4"/>
    <property type="match status" value="1"/>
</dbReference>
<evidence type="ECO:0000313" key="2">
    <source>
        <dbReference type="EMBL" id="UOM51579.1"/>
    </source>
</evidence>
<dbReference type="Proteomes" id="UP000829708">
    <property type="component" value="Chromosome"/>
</dbReference>
<evidence type="ECO:0000259" key="1">
    <source>
        <dbReference type="Pfam" id="PF13439"/>
    </source>
</evidence>